<feature type="domain" description="Peptidase S1" evidence="9">
    <location>
        <begin position="55"/>
        <end position="294"/>
    </location>
</feature>
<protein>
    <recommendedName>
        <fullName evidence="7">chymotrypsin</fullName>
        <ecNumber evidence="7">3.4.21.1</ecNumber>
    </recommendedName>
</protein>
<organism evidence="11">
    <name type="scientific">Harpegnathos saltator</name>
    <name type="common">Jerdon's jumping ant</name>
    <dbReference type="NCBI Taxonomy" id="610380"/>
    <lineage>
        <taxon>Eukaryota</taxon>
        <taxon>Metazoa</taxon>
        <taxon>Ecdysozoa</taxon>
        <taxon>Arthropoda</taxon>
        <taxon>Hexapoda</taxon>
        <taxon>Insecta</taxon>
        <taxon>Pterygota</taxon>
        <taxon>Neoptera</taxon>
        <taxon>Endopterygota</taxon>
        <taxon>Hymenoptera</taxon>
        <taxon>Apocrita</taxon>
        <taxon>Aculeata</taxon>
        <taxon>Formicoidea</taxon>
        <taxon>Formicidae</taxon>
        <taxon>Ponerinae</taxon>
        <taxon>Ponerini</taxon>
        <taxon>Harpegnathos</taxon>
    </lineage>
</organism>
<evidence type="ECO:0000256" key="5">
    <source>
        <dbReference type="ARBA" id="ARBA00022825"/>
    </source>
</evidence>
<dbReference type="FunFam" id="2.40.10.10:FF:000047">
    <property type="entry name" value="Trypsin eta"/>
    <property type="match status" value="1"/>
</dbReference>
<keyword evidence="6" id="KW-1015">Disulfide bond</keyword>
<dbReference type="InterPro" id="IPR018114">
    <property type="entry name" value="TRYPSIN_HIS"/>
</dbReference>
<evidence type="ECO:0000256" key="1">
    <source>
        <dbReference type="ARBA" id="ARBA00004239"/>
    </source>
</evidence>
<dbReference type="InterPro" id="IPR050127">
    <property type="entry name" value="Serine_Proteases_S1"/>
</dbReference>
<dbReference type="GO" id="GO:0016485">
    <property type="term" value="P:protein processing"/>
    <property type="evidence" value="ECO:0007669"/>
    <property type="project" value="UniProtKB-ARBA"/>
</dbReference>
<dbReference type="InParanoid" id="E2C9W4"/>
<dbReference type="Proteomes" id="UP000008237">
    <property type="component" value="Unassembled WGS sequence"/>
</dbReference>
<dbReference type="InterPro" id="IPR033116">
    <property type="entry name" value="TRYPSIN_SER"/>
</dbReference>
<keyword evidence="4 8" id="KW-0378">Hydrolase</keyword>
<dbReference type="AlphaFoldDB" id="E2C9W4"/>
<accession>E2C9W4</accession>
<dbReference type="OMA" id="VINEHWI"/>
<dbReference type="PROSITE" id="PS00135">
    <property type="entry name" value="TRYPSIN_SER"/>
    <property type="match status" value="1"/>
</dbReference>
<dbReference type="Pfam" id="PF00089">
    <property type="entry name" value="Trypsin"/>
    <property type="match status" value="1"/>
</dbReference>
<dbReference type="FunCoup" id="E2C9W4">
    <property type="interactions" value="22"/>
</dbReference>
<keyword evidence="3 8" id="KW-0645">Protease</keyword>
<evidence type="ECO:0000259" key="9">
    <source>
        <dbReference type="PROSITE" id="PS50240"/>
    </source>
</evidence>
<dbReference type="OrthoDB" id="10061449at2759"/>
<keyword evidence="5 8" id="KW-0720">Serine protease</keyword>
<dbReference type="GO" id="GO:0004252">
    <property type="term" value="F:serine-type endopeptidase activity"/>
    <property type="evidence" value="ECO:0007669"/>
    <property type="project" value="UniProtKB-EC"/>
</dbReference>
<comment type="subcellular location">
    <subcellularLocation>
        <location evidence="1">Secreted</location>
        <location evidence="1">Extracellular space</location>
    </subcellularLocation>
</comment>
<dbReference type="InterPro" id="IPR009003">
    <property type="entry name" value="Peptidase_S1_PA"/>
</dbReference>
<evidence type="ECO:0000256" key="3">
    <source>
        <dbReference type="ARBA" id="ARBA00022670"/>
    </source>
</evidence>
<dbReference type="EC" id="3.4.21.1" evidence="7"/>
<gene>
    <name evidence="10" type="ORF">EAI_12414</name>
</gene>
<dbReference type="InterPro" id="IPR001254">
    <property type="entry name" value="Trypsin_dom"/>
</dbReference>
<keyword evidence="2" id="KW-0964">Secreted</keyword>
<evidence type="ECO:0000256" key="2">
    <source>
        <dbReference type="ARBA" id="ARBA00022525"/>
    </source>
</evidence>
<evidence type="ECO:0000256" key="4">
    <source>
        <dbReference type="ARBA" id="ARBA00022801"/>
    </source>
</evidence>
<dbReference type="PROSITE" id="PS00134">
    <property type="entry name" value="TRYPSIN_HIS"/>
    <property type="match status" value="1"/>
</dbReference>
<dbReference type="PANTHER" id="PTHR24264">
    <property type="entry name" value="TRYPSIN-RELATED"/>
    <property type="match status" value="1"/>
</dbReference>
<dbReference type="GO" id="GO:0005615">
    <property type="term" value="C:extracellular space"/>
    <property type="evidence" value="ECO:0007669"/>
    <property type="project" value="TreeGrafter"/>
</dbReference>
<evidence type="ECO:0000256" key="6">
    <source>
        <dbReference type="ARBA" id="ARBA00023157"/>
    </source>
</evidence>
<keyword evidence="11" id="KW-1185">Reference proteome</keyword>
<dbReference type="MEROPS" id="S01.B65"/>
<evidence type="ECO:0000256" key="8">
    <source>
        <dbReference type="RuleBase" id="RU363034"/>
    </source>
</evidence>
<proteinExistence type="predicted"/>
<evidence type="ECO:0000256" key="7">
    <source>
        <dbReference type="ARBA" id="ARBA00044036"/>
    </source>
</evidence>
<evidence type="ECO:0000313" key="10">
    <source>
        <dbReference type="EMBL" id="EFN75262.1"/>
    </source>
</evidence>
<dbReference type="SUPFAM" id="SSF50494">
    <property type="entry name" value="Trypsin-like serine proteases"/>
    <property type="match status" value="1"/>
</dbReference>
<dbReference type="STRING" id="610380.E2C9W4"/>
<dbReference type="PANTHER" id="PTHR24264:SF65">
    <property type="entry name" value="SRCR DOMAIN-CONTAINING PROTEIN"/>
    <property type="match status" value="1"/>
</dbReference>
<dbReference type="CDD" id="cd00190">
    <property type="entry name" value="Tryp_SPc"/>
    <property type="match status" value="1"/>
</dbReference>
<reference evidence="10 11" key="1">
    <citation type="journal article" date="2010" name="Science">
        <title>Genomic comparison of the ants Camponotus floridanus and Harpegnathos saltator.</title>
        <authorList>
            <person name="Bonasio R."/>
            <person name="Zhang G."/>
            <person name="Ye C."/>
            <person name="Mutti N.S."/>
            <person name="Fang X."/>
            <person name="Qin N."/>
            <person name="Donahue G."/>
            <person name="Yang P."/>
            <person name="Li Q."/>
            <person name="Li C."/>
            <person name="Zhang P."/>
            <person name="Huang Z."/>
            <person name="Berger S.L."/>
            <person name="Reinberg D."/>
            <person name="Wang J."/>
            <person name="Liebig J."/>
        </authorList>
    </citation>
    <scope>NUCLEOTIDE SEQUENCE [LARGE SCALE GENOMIC DNA]</scope>
    <source>
        <strain evidence="10 11">R22 G/1</strain>
    </source>
</reference>
<dbReference type="InterPro" id="IPR001314">
    <property type="entry name" value="Peptidase_S1A"/>
</dbReference>
<evidence type="ECO:0000313" key="11">
    <source>
        <dbReference type="Proteomes" id="UP000008237"/>
    </source>
</evidence>
<dbReference type="SMART" id="SM00020">
    <property type="entry name" value="Tryp_SPc"/>
    <property type="match status" value="1"/>
</dbReference>
<dbReference type="InterPro" id="IPR043504">
    <property type="entry name" value="Peptidase_S1_PA_chymotrypsin"/>
</dbReference>
<dbReference type="EMBL" id="GL453904">
    <property type="protein sequence ID" value="EFN75262.1"/>
    <property type="molecule type" value="Genomic_DNA"/>
</dbReference>
<dbReference type="Gene3D" id="2.40.10.10">
    <property type="entry name" value="Trypsin-like serine proteases"/>
    <property type="match status" value="1"/>
</dbReference>
<name>E2C9W4_HARSA</name>
<sequence length="296" mass="32214">MYPIFNENPLILDISWIHTDYDRLSMQSHHRYLVDALSKTEKPYLGFRLPDLTQVVGGNEAKEHGYPYIVSMQWAGSHLCAGSILNQRWILTAGHCVQAVPGVDQLGIKAGKHNLRIIENSEQSIKVVATYVHENYRGGVGPFDIALMKLAKDLTFTKEVQPIALPEKNSEPTGDAILCGWGSTSKTIVPNMPDKLQDAKLPIVDRQSCDNAVRRLTGSSPVHETNVCTGPLETGGFSACSGDSGGPLAQKNSDGSSTIIGIVSWGIIPCGTRGAPSVYARPSLFNDWIAQIMKNN</sequence>
<dbReference type="PRINTS" id="PR00722">
    <property type="entry name" value="CHYMOTRYPSIN"/>
</dbReference>
<dbReference type="PROSITE" id="PS50240">
    <property type="entry name" value="TRYPSIN_DOM"/>
    <property type="match status" value="1"/>
</dbReference>